<gene>
    <name evidence="1" type="ORF">AMC99_01617</name>
</gene>
<dbReference type="PATRIC" id="fig|361183.4.peg.1589"/>
<protein>
    <submittedName>
        <fullName evidence="1">Uncharacterized protein</fullName>
    </submittedName>
</protein>
<dbReference type="EMBL" id="CP012669">
    <property type="protein sequence ID" value="ALE16908.1"/>
    <property type="molecule type" value="Genomic_DNA"/>
</dbReference>
<dbReference type="Proteomes" id="UP000057938">
    <property type="component" value="Chromosome"/>
</dbReference>
<evidence type="ECO:0000313" key="2">
    <source>
        <dbReference type="Proteomes" id="UP000057938"/>
    </source>
</evidence>
<organism evidence="1 2">
    <name type="scientific">Altererythrobacter epoxidivorans</name>
    <dbReference type="NCBI Taxonomy" id="361183"/>
    <lineage>
        <taxon>Bacteria</taxon>
        <taxon>Pseudomonadati</taxon>
        <taxon>Pseudomonadota</taxon>
        <taxon>Alphaproteobacteria</taxon>
        <taxon>Sphingomonadales</taxon>
        <taxon>Erythrobacteraceae</taxon>
        <taxon>Altererythrobacter</taxon>
    </lineage>
</organism>
<accession>A0A0M4MU22</accession>
<dbReference type="SUPFAM" id="SSF81301">
    <property type="entry name" value="Nucleotidyltransferase"/>
    <property type="match status" value="1"/>
</dbReference>
<dbReference type="InterPro" id="IPR043519">
    <property type="entry name" value="NT_sf"/>
</dbReference>
<dbReference type="STRING" id="361183.AMC99_01617"/>
<dbReference type="RefSeq" id="WP_061925091.1">
    <property type="nucleotide sequence ID" value="NZ_CP012669.1"/>
</dbReference>
<name>A0A0M4MU22_9SPHN</name>
<dbReference type="KEGG" id="aep:AMC99_01617"/>
<proteinExistence type="predicted"/>
<dbReference type="AlphaFoldDB" id="A0A0M4MU22"/>
<dbReference type="Gene3D" id="3.30.460.40">
    <property type="match status" value="1"/>
</dbReference>
<evidence type="ECO:0000313" key="1">
    <source>
        <dbReference type="EMBL" id="ALE16908.1"/>
    </source>
</evidence>
<reference evidence="1 2" key="1">
    <citation type="submission" date="2015-09" db="EMBL/GenBank/DDBJ databases">
        <title>Complete genome sequence of a benzo[a]pyrene-degrading bacterium Altererythrobacter epoxidivorans CGMCC 1.7731T.</title>
        <authorList>
            <person name="Li Z."/>
            <person name="Cheng H."/>
            <person name="Huo Y."/>
            <person name="Xu X."/>
        </authorList>
    </citation>
    <scope>NUCLEOTIDE SEQUENCE [LARGE SCALE GENOMIC DNA]</scope>
    <source>
        <strain evidence="1 2">CGMCC 1.7731</strain>
    </source>
</reference>
<dbReference type="OrthoDB" id="8447821at2"/>
<keyword evidence="2" id="KW-1185">Reference proteome</keyword>
<sequence length="151" mass="16770">MTDETFAKSLGRLAQAMSGARDDWWVIGSAAVALHGGEPGSIADIDVIVSRRDLDALYARLPLSNSPDESKPMFRSELFGIWSEPAIAVEFMTGLDVRVGDEWYRIEPVTRTRVSHCGCEVFAPELDELVTILEIFGREKDLDRAASLRKN</sequence>